<dbReference type="Proteomes" id="UP001201812">
    <property type="component" value="Unassembled WGS sequence"/>
</dbReference>
<keyword evidence="2" id="KW-1185">Reference proteome</keyword>
<accession>A0AAD4QW59</accession>
<comment type="caution">
    <text evidence="1">The sequence shown here is derived from an EMBL/GenBank/DDBJ whole genome shotgun (WGS) entry which is preliminary data.</text>
</comment>
<evidence type="ECO:0000313" key="1">
    <source>
        <dbReference type="EMBL" id="KAI1693809.1"/>
    </source>
</evidence>
<dbReference type="EMBL" id="JAKKPZ010000582">
    <property type="protein sequence ID" value="KAI1693809.1"/>
    <property type="molecule type" value="Genomic_DNA"/>
</dbReference>
<dbReference type="AlphaFoldDB" id="A0AAD4QW59"/>
<protein>
    <submittedName>
        <fullName evidence="1">Uncharacterized protein</fullName>
    </submittedName>
</protein>
<proteinExistence type="predicted"/>
<name>A0AAD4QW59_9BILA</name>
<gene>
    <name evidence="1" type="ORF">DdX_20452</name>
</gene>
<reference evidence="1" key="1">
    <citation type="submission" date="2022-01" db="EMBL/GenBank/DDBJ databases">
        <title>Genome Sequence Resource for Two Populations of Ditylenchus destructor, the Migratory Endoparasitic Phytonematode.</title>
        <authorList>
            <person name="Zhang H."/>
            <person name="Lin R."/>
            <person name="Xie B."/>
        </authorList>
    </citation>
    <scope>NUCLEOTIDE SEQUENCE</scope>
    <source>
        <strain evidence="1">BazhouSP</strain>
    </source>
</reference>
<organism evidence="1 2">
    <name type="scientific">Ditylenchus destructor</name>
    <dbReference type="NCBI Taxonomy" id="166010"/>
    <lineage>
        <taxon>Eukaryota</taxon>
        <taxon>Metazoa</taxon>
        <taxon>Ecdysozoa</taxon>
        <taxon>Nematoda</taxon>
        <taxon>Chromadorea</taxon>
        <taxon>Rhabditida</taxon>
        <taxon>Tylenchina</taxon>
        <taxon>Tylenchomorpha</taxon>
        <taxon>Sphaerularioidea</taxon>
        <taxon>Anguinidae</taxon>
        <taxon>Anguininae</taxon>
        <taxon>Ditylenchus</taxon>
    </lineage>
</organism>
<evidence type="ECO:0000313" key="2">
    <source>
        <dbReference type="Proteomes" id="UP001201812"/>
    </source>
</evidence>
<sequence>MRGSERVDVMECDRVRILIDSLRRDFAAEDLGENVLVVIGLGRVNRHVGWPFHRFRRCLRGERVRRGCRRAKARFFPEQDEEMEDQIGRLAGQPVAIVLHRRDRGLDRFLAQLLRDLGAAPFGVSLAT</sequence>